<dbReference type="KEGG" id="paun:MJA45_03330"/>
<dbReference type="InterPro" id="IPR008332">
    <property type="entry name" value="MethylG_MeTrfase_N"/>
</dbReference>
<keyword evidence="3 9" id="KW-0963">Cytoplasm</keyword>
<dbReference type="InterPro" id="IPR036631">
    <property type="entry name" value="MGMT_N_sf"/>
</dbReference>
<keyword evidence="5 9" id="KW-0808">Transferase</keyword>
<evidence type="ECO:0000259" key="11">
    <source>
        <dbReference type="Pfam" id="PF02870"/>
    </source>
</evidence>
<dbReference type="InterPro" id="IPR001497">
    <property type="entry name" value="MethylDNA_cys_MeTrfase_AS"/>
</dbReference>
<dbReference type="SUPFAM" id="SSF46767">
    <property type="entry name" value="Methylated DNA-protein cysteine methyltransferase, C-terminal domain"/>
    <property type="match status" value="1"/>
</dbReference>
<evidence type="ECO:0000259" key="10">
    <source>
        <dbReference type="Pfam" id="PF01035"/>
    </source>
</evidence>
<comment type="catalytic activity">
    <reaction evidence="8 9">
        <text>a 6-O-methyl-2'-deoxyguanosine in DNA + L-cysteinyl-[protein] = S-methyl-L-cysteinyl-[protein] + a 2'-deoxyguanosine in DNA</text>
        <dbReference type="Rhea" id="RHEA:24000"/>
        <dbReference type="Rhea" id="RHEA-COMP:10131"/>
        <dbReference type="Rhea" id="RHEA-COMP:10132"/>
        <dbReference type="Rhea" id="RHEA-COMP:11367"/>
        <dbReference type="Rhea" id="RHEA-COMP:11368"/>
        <dbReference type="ChEBI" id="CHEBI:29950"/>
        <dbReference type="ChEBI" id="CHEBI:82612"/>
        <dbReference type="ChEBI" id="CHEBI:85445"/>
        <dbReference type="ChEBI" id="CHEBI:85448"/>
        <dbReference type="EC" id="2.1.1.63"/>
    </reaction>
</comment>
<dbReference type="InterPro" id="IPR036217">
    <property type="entry name" value="MethylDNA_cys_MeTrfase_DNAb"/>
</dbReference>
<dbReference type="Gene3D" id="3.30.160.70">
    <property type="entry name" value="Methylated DNA-protein cysteine methyltransferase domain"/>
    <property type="match status" value="1"/>
</dbReference>
<dbReference type="PANTHER" id="PTHR10815:SF5">
    <property type="entry name" value="METHYLATED-DNA--PROTEIN-CYSTEINE METHYLTRANSFERASE"/>
    <property type="match status" value="1"/>
</dbReference>
<dbReference type="GO" id="GO:0032259">
    <property type="term" value="P:methylation"/>
    <property type="evidence" value="ECO:0007669"/>
    <property type="project" value="UniProtKB-KW"/>
</dbReference>
<dbReference type="PROSITE" id="PS00374">
    <property type="entry name" value="MGMT"/>
    <property type="match status" value="1"/>
</dbReference>
<evidence type="ECO:0000256" key="5">
    <source>
        <dbReference type="ARBA" id="ARBA00022679"/>
    </source>
</evidence>
<dbReference type="NCBIfam" id="TIGR00589">
    <property type="entry name" value="ogt"/>
    <property type="match status" value="1"/>
</dbReference>
<comment type="catalytic activity">
    <reaction evidence="1 9">
        <text>a 4-O-methyl-thymidine in DNA + L-cysteinyl-[protein] = a thymidine in DNA + S-methyl-L-cysteinyl-[protein]</text>
        <dbReference type="Rhea" id="RHEA:53428"/>
        <dbReference type="Rhea" id="RHEA-COMP:10131"/>
        <dbReference type="Rhea" id="RHEA-COMP:10132"/>
        <dbReference type="Rhea" id="RHEA-COMP:13555"/>
        <dbReference type="Rhea" id="RHEA-COMP:13556"/>
        <dbReference type="ChEBI" id="CHEBI:29950"/>
        <dbReference type="ChEBI" id="CHEBI:82612"/>
        <dbReference type="ChEBI" id="CHEBI:137386"/>
        <dbReference type="ChEBI" id="CHEBI:137387"/>
        <dbReference type="EC" id="2.1.1.63"/>
    </reaction>
</comment>
<evidence type="ECO:0000256" key="4">
    <source>
        <dbReference type="ARBA" id="ARBA00022603"/>
    </source>
</evidence>
<proteinExistence type="inferred from homology"/>
<comment type="subcellular location">
    <subcellularLocation>
        <location evidence="9">Cytoplasm</location>
    </subcellularLocation>
</comment>
<evidence type="ECO:0000256" key="9">
    <source>
        <dbReference type="HAMAP-Rule" id="MF_00772"/>
    </source>
</evidence>
<feature type="domain" description="Methylated-DNA-[protein]-cysteine S-methyltransferase DNA binding" evidence="10">
    <location>
        <begin position="85"/>
        <end position="164"/>
    </location>
</feature>
<dbReference type="HAMAP" id="MF_00772">
    <property type="entry name" value="OGT"/>
    <property type="match status" value="1"/>
</dbReference>
<dbReference type="InterPro" id="IPR014048">
    <property type="entry name" value="MethylDNA_cys_MeTrfase_DNA-bd"/>
</dbReference>
<keyword evidence="7 9" id="KW-0234">DNA repair</keyword>
<sequence length="170" mass="18687">MYYDEIETPIGPLVLCAGEEGLCRIEFGSFRRGEPFLEAWSRKYTGADRLVRDDRFLQPAVDQLQQYFAGERTAFDLPIQLYGSDFQVKVWRALTGIPYGETRSYKEIGEVIGAPKAVRAVGGANNRNPLPIVVPCHRVIGSNGAMVGYGGGLAIKEQLLGLEGYAQVTA</sequence>
<evidence type="ECO:0000256" key="2">
    <source>
        <dbReference type="ARBA" id="ARBA00008711"/>
    </source>
</evidence>
<keyword evidence="6 9" id="KW-0227">DNA damage</keyword>
<feature type="domain" description="Methylguanine DNA methyltransferase ribonuclease-like" evidence="11">
    <location>
        <begin position="1"/>
        <end position="80"/>
    </location>
</feature>
<dbReference type="AlphaFoldDB" id="A0AA96LL76"/>
<dbReference type="PANTHER" id="PTHR10815">
    <property type="entry name" value="METHYLATED-DNA--PROTEIN-CYSTEINE METHYLTRANSFERASE"/>
    <property type="match status" value="1"/>
</dbReference>
<reference evidence="12 13" key="1">
    <citation type="submission" date="2022-02" db="EMBL/GenBank/DDBJ databases">
        <title>Paenibacillus sp. MBLB1776 Whole Genome Shotgun Sequencing.</title>
        <authorList>
            <person name="Hwang C.Y."/>
            <person name="Cho E.-S."/>
            <person name="Seo M.-J."/>
        </authorList>
    </citation>
    <scope>NUCLEOTIDE SEQUENCE [LARGE SCALE GENOMIC DNA]</scope>
    <source>
        <strain evidence="12 13">MBLB1776</strain>
    </source>
</reference>
<comment type="similarity">
    <text evidence="2 9">Belongs to the MGMT family.</text>
</comment>
<keyword evidence="4 9" id="KW-0489">Methyltransferase</keyword>
<dbReference type="InterPro" id="IPR023546">
    <property type="entry name" value="MGMT"/>
</dbReference>
<evidence type="ECO:0000256" key="3">
    <source>
        <dbReference type="ARBA" id="ARBA00022490"/>
    </source>
</evidence>
<dbReference type="GO" id="GO:0003908">
    <property type="term" value="F:methylated-DNA-[protein]-cysteine S-methyltransferase activity"/>
    <property type="evidence" value="ECO:0007669"/>
    <property type="project" value="UniProtKB-UniRule"/>
</dbReference>
<dbReference type="RefSeq" id="WP_315607925.1">
    <property type="nucleotide sequence ID" value="NZ_CP130318.1"/>
</dbReference>
<organism evidence="12 13">
    <name type="scientific">Paenibacillus aurantius</name>
    <dbReference type="NCBI Taxonomy" id="2918900"/>
    <lineage>
        <taxon>Bacteria</taxon>
        <taxon>Bacillati</taxon>
        <taxon>Bacillota</taxon>
        <taxon>Bacilli</taxon>
        <taxon>Bacillales</taxon>
        <taxon>Paenibacillaceae</taxon>
        <taxon>Paenibacillus</taxon>
    </lineage>
</organism>
<dbReference type="FunFam" id="1.10.10.10:FF:000214">
    <property type="entry name" value="Methylated-DNA--protein-cysteine methyltransferase"/>
    <property type="match status" value="1"/>
</dbReference>
<dbReference type="SUPFAM" id="SSF53155">
    <property type="entry name" value="Methylated DNA-protein cysteine methyltransferase domain"/>
    <property type="match status" value="1"/>
</dbReference>
<dbReference type="GO" id="GO:0005737">
    <property type="term" value="C:cytoplasm"/>
    <property type="evidence" value="ECO:0007669"/>
    <property type="project" value="UniProtKB-SubCell"/>
</dbReference>
<comment type="function">
    <text evidence="9">Involved in the cellular defense against the biological effects of O6-methylguanine (O6-MeG) and O4-methylthymine (O4-MeT) in DNA. Repairs the methylated nucleobase in DNA by stoichiometrically transferring the methyl group to a cysteine residue in the enzyme. This is a suicide reaction: the enzyme is irreversibly inactivated.</text>
</comment>
<dbReference type="Pfam" id="PF02870">
    <property type="entry name" value="Methyltransf_1N"/>
    <property type="match status" value="1"/>
</dbReference>
<protein>
    <recommendedName>
        <fullName evidence="9">Methylated-DNA--protein-cysteine methyltransferase</fullName>
        <ecNumber evidence="9">2.1.1.63</ecNumber>
    </recommendedName>
    <alternativeName>
        <fullName evidence="9">6-O-methylguanine-DNA methyltransferase</fullName>
        <shortName evidence="9">MGMT</shortName>
    </alternativeName>
    <alternativeName>
        <fullName evidence="9">O-6-methylguanine-DNA-alkyltransferase</fullName>
    </alternativeName>
</protein>
<dbReference type="Pfam" id="PF01035">
    <property type="entry name" value="DNA_binding_1"/>
    <property type="match status" value="1"/>
</dbReference>
<evidence type="ECO:0000313" key="13">
    <source>
        <dbReference type="Proteomes" id="UP001305702"/>
    </source>
</evidence>
<dbReference type="Gene3D" id="1.10.10.10">
    <property type="entry name" value="Winged helix-like DNA-binding domain superfamily/Winged helix DNA-binding domain"/>
    <property type="match status" value="1"/>
</dbReference>
<evidence type="ECO:0000313" key="12">
    <source>
        <dbReference type="EMBL" id="WNQ14146.1"/>
    </source>
</evidence>
<dbReference type="CDD" id="cd06445">
    <property type="entry name" value="ATase"/>
    <property type="match status" value="1"/>
</dbReference>
<evidence type="ECO:0000256" key="8">
    <source>
        <dbReference type="ARBA" id="ARBA00049348"/>
    </source>
</evidence>
<evidence type="ECO:0000256" key="6">
    <source>
        <dbReference type="ARBA" id="ARBA00022763"/>
    </source>
</evidence>
<dbReference type="Proteomes" id="UP001305702">
    <property type="component" value="Chromosome"/>
</dbReference>
<gene>
    <name evidence="12" type="ORF">MJA45_03330</name>
</gene>
<accession>A0AA96LL76</accession>
<name>A0AA96LL76_9BACL</name>
<evidence type="ECO:0000256" key="1">
    <source>
        <dbReference type="ARBA" id="ARBA00001286"/>
    </source>
</evidence>
<feature type="active site" description="Nucleophile; methyl group acceptor" evidence="9">
    <location>
        <position position="136"/>
    </location>
</feature>
<dbReference type="GO" id="GO:0006307">
    <property type="term" value="P:DNA alkylation repair"/>
    <property type="evidence" value="ECO:0007669"/>
    <property type="project" value="UniProtKB-UniRule"/>
</dbReference>
<comment type="miscellaneous">
    <text evidence="9">This enzyme catalyzes only one turnover and therefore is not strictly catalytic. According to one definition, an enzyme is a biocatalyst that acts repeatedly and over many reaction cycles.</text>
</comment>
<keyword evidence="13" id="KW-1185">Reference proteome</keyword>
<dbReference type="InterPro" id="IPR036388">
    <property type="entry name" value="WH-like_DNA-bd_sf"/>
</dbReference>
<dbReference type="EC" id="2.1.1.63" evidence="9"/>
<evidence type="ECO:0000256" key="7">
    <source>
        <dbReference type="ARBA" id="ARBA00023204"/>
    </source>
</evidence>
<dbReference type="EMBL" id="CP130318">
    <property type="protein sequence ID" value="WNQ14146.1"/>
    <property type="molecule type" value="Genomic_DNA"/>
</dbReference>